<sequence>MSLTEHYGPWAVISGASEGTGRAFARKIAREGINCVLIARRERPLAELADELRGEYGVECVTAAIDLSAPDASDRVKAAAGDREVGLYVSNAGADPEGARFLDIEVDRWVDQVNRGIVNLMRCCHHFGGQMRGRKRGGLLLVGSGACYGGSSFMATYAGLKAFGLNFAEGLWAELRPHGVDVLYAALGTTDTPAFRALAASKGLPLPPGLADAQEVAEVVLSRLADGPLMNWGLEDEDAGHLPMSASARRTRVLAIGEATKRIFGE</sequence>
<dbReference type="GO" id="GO:0016491">
    <property type="term" value="F:oxidoreductase activity"/>
    <property type="evidence" value="ECO:0007669"/>
    <property type="project" value="UniProtKB-KW"/>
</dbReference>
<dbReference type="RefSeq" id="WP_119763012.1">
    <property type="nucleotide sequence ID" value="NZ_QYUM01000003.1"/>
</dbReference>
<name>A0A418WME8_9SPHN</name>
<protein>
    <submittedName>
        <fullName evidence="2">SDR family NAD(P)-dependent oxidoreductase</fullName>
    </submittedName>
</protein>
<evidence type="ECO:0000256" key="1">
    <source>
        <dbReference type="ARBA" id="ARBA00023002"/>
    </source>
</evidence>
<dbReference type="InterPro" id="IPR002347">
    <property type="entry name" value="SDR_fam"/>
</dbReference>
<keyword evidence="1" id="KW-0560">Oxidoreductase</keyword>
<dbReference type="AlphaFoldDB" id="A0A418WME8"/>
<dbReference type="PANTHER" id="PTHR43899:SF4">
    <property type="entry name" value="17 BETA-HYDROXYSTEROID DEHYDROGENASE TYPE 3"/>
    <property type="match status" value="1"/>
</dbReference>
<accession>A0A418WME8</accession>
<dbReference type="Gene3D" id="3.40.50.720">
    <property type="entry name" value="NAD(P)-binding Rossmann-like Domain"/>
    <property type="match status" value="1"/>
</dbReference>
<dbReference type="EMBL" id="QYUM01000003">
    <property type="protein sequence ID" value="RJF91167.1"/>
    <property type="molecule type" value="Genomic_DNA"/>
</dbReference>
<dbReference type="OrthoDB" id="9808814at2"/>
<keyword evidence="3" id="KW-1185">Reference proteome</keyword>
<reference evidence="2 3" key="1">
    <citation type="submission" date="2018-09" db="EMBL/GenBank/DDBJ databases">
        <authorList>
            <person name="Zhu H."/>
        </authorList>
    </citation>
    <scope>NUCLEOTIDE SEQUENCE [LARGE SCALE GENOMIC DNA]</scope>
    <source>
        <strain evidence="2 3">K2R01-6</strain>
    </source>
</reference>
<dbReference type="Pfam" id="PF00106">
    <property type="entry name" value="adh_short"/>
    <property type="match status" value="1"/>
</dbReference>
<evidence type="ECO:0000313" key="3">
    <source>
        <dbReference type="Proteomes" id="UP000286100"/>
    </source>
</evidence>
<dbReference type="InterPro" id="IPR051019">
    <property type="entry name" value="VLCFA-Steroid_DH"/>
</dbReference>
<dbReference type="InterPro" id="IPR036291">
    <property type="entry name" value="NAD(P)-bd_dom_sf"/>
</dbReference>
<comment type="caution">
    <text evidence="2">The sequence shown here is derived from an EMBL/GenBank/DDBJ whole genome shotgun (WGS) entry which is preliminary data.</text>
</comment>
<dbReference type="PRINTS" id="PR00081">
    <property type="entry name" value="GDHRDH"/>
</dbReference>
<dbReference type="PANTHER" id="PTHR43899">
    <property type="entry name" value="RH59310P"/>
    <property type="match status" value="1"/>
</dbReference>
<dbReference type="SUPFAM" id="SSF51735">
    <property type="entry name" value="NAD(P)-binding Rossmann-fold domains"/>
    <property type="match status" value="1"/>
</dbReference>
<organism evidence="2 3">
    <name type="scientific">Sphingomonas cavernae</name>
    <dbReference type="NCBI Taxonomy" id="2320861"/>
    <lineage>
        <taxon>Bacteria</taxon>
        <taxon>Pseudomonadati</taxon>
        <taxon>Pseudomonadota</taxon>
        <taxon>Alphaproteobacteria</taxon>
        <taxon>Sphingomonadales</taxon>
        <taxon>Sphingomonadaceae</taxon>
        <taxon>Sphingomonas</taxon>
    </lineage>
</organism>
<proteinExistence type="predicted"/>
<gene>
    <name evidence="2" type="ORF">D3876_13645</name>
</gene>
<evidence type="ECO:0000313" key="2">
    <source>
        <dbReference type="EMBL" id="RJF91167.1"/>
    </source>
</evidence>
<dbReference type="Proteomes" id="UP000286100">
    <property type="component" value="Unassembled WGS sequence"/>
</dbReference>